<dbReference type="Proteomes" id="UP000092627">
    <property type="component" value="Unassembled WGS sequence"/>
</dbReference>
<evidence type="ECO:0000259" key="3">
    <source>
        <dbReference type="Pfam" id="PF01467"/>
    </source>
</evidence>
<evidence type="ECO:0000313" key="4">
    <source>
        <dbReference type="EMBL" id="SBS25461.1"/>
    </source>
</evidence>
<dbReference type="GO" id="GO:0005737">
    <property type="term" value="C:cytoplasm"/>
    <property type="evidence" value="ECO:0007669"/>
    <property type="project" value="InterPro"/>
</dbReference>
<keyword evidence="2 4" id="KW-0548">Nucleotidyltransferase</keyword>
<dbReference type="RefSeq" id="WP_067204403.1">
    <property type="nucleotide sequence ID" value="NZ_FLOC01000001.1"/>
</dbReference>
<dbReference type="InterPro" id="IPR050385">
    <property type="entry name" value="Archaeal_FAD_synthase"/>
</dbReference>
<protein>
    <submittedName>
        <fullName evidence="4">Glycerol-3-phosphate cytidylyltransferase</fullName>
        <ecNumber evidence="4">2.7.7.39</ecNumber>
    </submittedName>
</protein>
<dbReference type="EC" id="2.7.7.39" evidence="4"/>
<dbReference type="NCBIfam" id="TIGR00125">
    <property type="entry name" value="cyt_tran_rel"/>
    <property type="match status" value="1"/>
</dbReference>
<dbReference type="AlphaFoldDB" id="A0A1A8T1E5"/>
<dbReference type="Gene3D" id="3.40.50.620">
    <property type="entry name" value="HUPs"/>
    <property type="match status" value="1"/>
</dbReference>
<evidence type="ECO:0000256" key="1">
    <source>
        <dbReference type="ARBA" id="ARBA00022679"/>
    </source>
</evidence>
<accession>A0A1A8T1E5</accession>
<dbReference type="SUPFAM" id="SSF52374">
    <property type="entry name" value="Nucleotidylyl transferase"/>
    <property type="match status" value="1"/>
</dbReference>
<dbReference type="InterPro" id="IPR004821">
    <property type="entry name" value="Cyt_trans-like"/>
</dbReference>
<dbReference type="OrthoDB" id="9802794at2"/>
<gene>
    <name evidence="4" type="primary">tagD</name>
    <name evidence="4" type="ORF">MAQ5080_00269</name>
</gene>
<dbReference type="InterPro" id="IPR014729">
    <property type="entry name" value="Rossmann-like_a/b/a_fold"/>
</dbReference>
<dbReference type="GO" id="GO:0019350">
    <property type="term" value="P:teichoic acid biosynthetic process"/>
    <property type="evidence" value="ECO:0007669"/>
    <property type="project" value="InterPro"/>
</dbReference>
<dbReference type="Pfam" id="PF01467">
    <property type="entry name" value="CTP_transf_like"/>
    <property type="match status" value="1"/>
</dbReference>
<dbReference type="STRING" id="295068.MAQ5080_00269"/>
<evidence type="ECO:0000313" key="5">
    <source>
        <dbReference type="Proteomes" id="UP000092627"/>
    </source>
</evidence>
<name>A0A1A8T1E5_9GAMM</name>
<dbReference type="EMBL" id="FLOC01000001">
    <property type="protein sequence ID" value="SBS25461.1"/>
    <property type="molecule type" value="Genomic_DNA"/>
</dbReference>
<dbReference type="GO" id="GO:0047348">
    <property type="term" value="F:glycerol-3-phosphate cytidylyltransferase activity"/>
    <property type="evidence" value="ECO:0007669"/>
    <property type="project" value="UniProtKB-EC"/>
</dbReference>
<dbReference type="NCBIfam" id="TIGR01518">
    <property type="entry name" value="g3p_cytidyltrns"/>
    <property type="match status" value="1"/>
</dbReference>
<keyword evidence="1 4" id="KW-0808">Transferase</keyword>
<sequence length="152" mass="17717">MKIILTYGTFDLFHIGHLNMLKRLRALGDKLIVGVSTDEFNALKGKQSIFSYEERKAIVESNRFVDLVIPERDWQQKEQDIVRYEVDIFAIGEDWQGKFDHLNHLCEVRYLERTENISTTKIKESLKGVDKEKVEEMKAILDDLVLVVKAMS</sequence>
<dbReference type="InterPro" id="IPR006409">
    <property type="entry name" value="G3P_cytidylTrfase"/>
</dbReference>
<dbReference type="PANTHER" id="PTHR43793">
    <property type="entry name" value="FAD SYNTHASE"/>
    <property type="match status" value="1"/>
</dbReference>
<feature type="domain" description="Cytidyltransferase-like" evidence="3">
    <location>
        <begin position="5"/>
        <end position="124"/>
    </location>
</feature>
<organism evidence="4 5">
    <name type="scientific">Marinomonas aquimarina</name>
    <dbReference type="NCBI Taxonomy" id="295068"/>
    <lineage>
        <taxon>Bacteria</taxon>
        <taxon>Pseudomonadati</taxon>
        <taxon>Pseudomonadota</taxon>
        <taxon>Gammaproteobacteria</taxon>
        <taxon>Oceanospirillales</taxon>
        <taxon>Oceanospirillaceae</taxon>
        <taxon>Marinomonas</taxon>
    </lineage>
</organism>
<proteinExistence type="predicted"/>
<dbReference type="PANTHER" id="PTHR43793:SF1">
    <property type="entry name" value="FAD SYNTHASE"/>
    <property type="match status" value="1"/>
</dbReference>
<dbReference type="GO" id="GO:0046872">
    <property type="term" value="F:metal ion binding"/>
    <property type="evidence" value="ECO:0007669"/>
    <property type="project" value="InterPro"/>
</dbReference>
<evidence type="ECO:0000256" key="2">
    <source>
        <dbReference type="ARBA" id="ARBA00022695"/>
    </source>
</evidence>
<reference evidence="4 5" key="1">
    <citation type="submission" date="2016-06" db="EMBL/GenBank/DDBJ databases">
        <authorList>
            <person name="Kjaerup R.B."/>
            <person name="Dalgaard T.S."/>
            <person name="Juul-Madsen H.R."/>
        </authorList>
    </citation>
    <scope>NUCLEOTIDE SEQUENCE [LARGE SCALE GENOMIC DNA]</scope>
    <source>
        <strain evidence="4 5">CECT 5080</strain>
    </source>
</reference>
<keyword evidence="5" id="KW-1185">Reference proteome</keyword>